<evidence type="ECO:0000313" key="2">
    <source>
        <dbReference type="EMBL" id="KMZ71890.1"/>
    </source>
</evidence>
<protein>
    <submittedName>
        <fullName evidence="2">Uncharacterized protein</fullName>
    </submittedName>
</protein>
<gene>
    <name evidence="2" type="ORF">ZOSMA_172G00170</name>
</gene>
<dbReference type="OMA" id="PEDQWID"/>
<dbReference type="OrthoDB" id="1933769at2759"/>
<feature type="region of interest" description="Disordered" evidence="1">
    <location>
        <begin position="31"/>
        <end position="54"/>
    </location>
</feature>
<feature type="region of interest" description="Disordered" evidence="1">
    <location>
        <begin position="161"/>
        <end position="184"/>
    </location>
</feature>
<feature type="compositionally biased region" description="Polar residues" evidence="1">
    <location>
        <begin position="167"/>
        <end position="177"/>
    </location>
</feature>
<name>A0A0K9PUH8_ZOSMR</name>
<dbReference type="Proteomes" id="UP000036987">
    <property type="component" value="Unassembled WGS sequence"/>
</dbReference>
<evidence type="ECO:0000256" key="1">
    <source>
        <dbReference type="SAM" id="MobiDB-lite"/>
    </source>
</evidence>
<proteinExistence type="predicted"/>
<dbReference type="AlphaFoldDB" id="A0A0K9PUH8"/>
<keyword evidence="3" id="KW-1185">Reference proteome</keyword>
<dbReference type="PANTHER" id="PTHR37175">
    <property type="entry name" value="BNAA08G28800D PROTEIN"/>
    <property type="match status" value="1"/>
</dbReference>
<dbReference type="EMBL" id="LFYR01000650">
    <property type="protein sequence ID" value="KMZ71890.1"/>
    <property type="molecule type" value="Genomic_DNA"/>
</dbReference>
<accession>A0A0K9PUH8</accession>
<dbReference type="PANTHER" id="PTHR37175:SF1">
    <property type="entry name" value="CONSTANS-LIKE PROTEIN-RELATED"/>
    <property type="match status" value="1"/>
</dbReference>
<feature type="region of interest" description="Disordered" evidence="1">
    <location>
        <begin position="1"/>
        <end position="20"/>
    </location>
</feature>
<evidence type="ECO:0000313" key="3">
    <source>
        <dbReference type="Proteomes" id="UP000036987"/>
    </source>
</evidence>
<comment type="caution">
    <text evidence="2">The sequence shown here is derived from an EMBL/GenBank/DDBJ whole genome shotgun (WGS) entry which is preliminary data.</text>
</comment>
<organism evidence="2 3">
    <name type="scientific">Zostera marina</name>
    <name type="common">Eelgrass</name>
    <dbReference type="NCBI Taxonomy" id="29655"/>
    <lineage>
        <taxon>Eukaryota</taxon>
        <taxon>Viridiplantae</taxon>
        <taxon>Streptophyta</taxon>
        <taxon>Embryophyta</taxon>
        <taxon>Tracheophyta</taxon>
        <taxon>Spermatophyta</taxon>
        <taxon>Magnoliopsida</taxon>
        <taxon>Liliopsida</taxon>
        <taxon>Zosteraceae</taxon>
        <taxon>Zostera</taxon>
    </lineage>
</organism>
<reference evidence="3" key="1">
    <citation type="journal article" date="2016" name="Nature">
        <title>The genome of the seagrass Zostera marina reveals angiosperm adaptation to the sea.</title>
        <authorList>
            <person name="Olsen J.L."/>
            <person name="Rouze P."/>
            <person name="Verhelst B."/>
            <person name="Lin Y.-C."/>
            <person name="Bayer T."/>
            <person name="Collen J."/>
            <person name="Dattolo E."/>
            <person name="De Paoli E."/>
            <person name="Dittami S."/>
            <person name="Maumus F."/>
            <person name="Michel G."/>
            <person name="Kersting A."/>
            <person name="Lauritano C."/>
            <person name="Lohaus R."/>
            <person name="Toepel M."/>
            <person name="Tonon T."/>
            <person name="Vanneste K."/>
            <person name="Amirebrahimi M."/>
            <person name="Brakel J."/>
            <person name="Bostroem C."/>
            <person name="Chovatia M."/>
            <person name="Grimwood J."/>
            <person name="Jenkins J.W."/>
            <person name="Jueterbock A."/>
            <person name="Mraz A."/>
            <person name="Stam W.T."/>
            <person name="Tice H."/>
            <person name="Bornberg-Bauer E."/>
            <person name="Green P.J."/>
            <person name="Pearson G.A."/>
            <person name="Procaccini G."/>
            <person name="Duarte C.M."/>
            <person name="Schmutz J."/>
            <person name="Reusch T.B.H."/>
            <person name="Van de Peer Y."/>
        </authorList>
    </citation>
    <scope>NUCLEOTIDE SEQUENCE [LARGE SCALE GENOMIC DNA]</scope>
    <source>
        <strain evidence="3">cv. Finnish</strain>
    </source>
</reference>
<sequence>MSISDNEFVSDDAFSDNSDALMTSDADYLPISAEGDVEDDDDLPNYSHANGGVTTTNTSAAVTHDSANPLFSDLNGSVSALDLNGDGRYDEGFEEEERAREREEDLMQRAFVEDERRRNAPLTTENAVRVMDAMRGISFLGFPPDWAGRVSEDRWIGHLSRLRTTEDQSSATDTSPPNATPEVR</sequence>